<dbReference type="Proteomes" id="UP001595615">
    <property type="component" value="Unassembled WGS sequence"/>
</dbReference>
<keyword evidence="2" id="KW-1185">Reference proteome</keyword>
<accession>A0ABV7XAL0</accession>
<proteinExistence type="predicted"/>
<protein>
    <submittedName>
        <fullName evidence="1">Uncharacterized protein</fullName>
    </submittedName>
</protein>
<evidence type="ECO:0000313" key="1">
    <source>
        <dbReference type="EMBL" id="MFC3712856.1"/>
    </source>
</evidence>
<dbReference type="EMBL" id="JBHRXV010000008">
    <property type="protein sequence ID" value="MFC3712856.1"/>
    <property type="molecule type" value="Genomic_DNA"/>
</dbReference>
<organism evidence="1 2">
    <name type="scientific">Sphingoaurantiacus capsulatus</name>
    <dbReference type="NCBI Taxonomy" id="1771310"/>
    <lineage>
        <taxon>Bacteria</taxon>
        <taxon>Pseudomonadati</taxon>
        <taxon>Pseudomonadota</taxon>
        <taxon>Alphaproteobacteria</taxon>
        <taxon>Sphingomonadales</taxon>
        <taxon>Sphingosinicellaceae</taxon>
        <taxon>Sphingoaurantiacus</taxon>
    </lineage>
</organism>
<name>A0ABV7XAL0_9SPHN</name>
<evidence type="ECO:0000313" key="2">
    <source>
        <dbReference type="Proteomes" id="UP001595615"/>
    </source>
</evidence>
<reference evidence="2" key="1">
    <citation type="journal article" date="2019" name="Int. J. Syst. Evol. Microbiol.">
        <title>The Global Catalogue of Microorganisms (GCM) 10K type strain sequencing project: providing services to taxonomists for standard genome sequencing and annotation.</title>
        <authorList>
            <consortium name="The Broad Institute Genomics Platform"/>
            <consortium name="The Broad Institute Genome Sequencing Center for Infectious Disease"/>
            <person name="Wu L."/>
            <person name="Ma J."/>
        </authorList>
    </citation>
    <scope>NUCLEOTIDE SEQUENCE [LARGE SCALE GENOMIC DNA]</scope>
    <source>
        <strain evidence="2">KCTC 42644</strain>
    </source>
</reference>
<comment type="caution">
    <text evidence="1">The sequence shown here is derived from an EMBL/GenBank/DDBJ whole genome shotgun (WGS) entry which is preliminary data.</text>
</comment>
<dbReference type="RefSeq" id="WP_380860556.1">
    <property type="nucleotide sequence ID" value="NZ_JBHRXV010000008.1"/>
</dbReference>
<sequence>MLTEDRSTPVAALETDEEDTAFFLRRAEQAVEAAARATHPAAVQAHYRMSGIYLDLADGMQPAE</sequence>
<gene>
    <name evidence="1" type="ORF">ACFOMD_09760</name>
</gene>